<proteinExistence type="predicted"/>
<dbReference type="eggNOG" id="ENOG502Z9SC">
    <property type="taxonomic scope" value="Bacteria"/>
</dbReference>
<dbReference type="EMBL" id="ACJN02000001">
    <property type="protein sequence ID" value="EFI35306.1"/>
    <property type="molecule type" value="Genomic_DNA"/>
</dbReference>
<keyword evidence="2" id="KW-1185">Reference proteome</keyword>
<name>D6SKU5_9BACT</name>
<protein>
    <submittedName>
        <fullName evidence="1">Uncharacterized protein</fullName>
    </submittedName>
</protein>
<accession>D6SKU5</accession>
<dbReference type="AlphaFoldDB" id="D6SKU5"/>
<organism evidence="1 2">
    <name type="scientific">Desulfonatronospira thiodismutans ASO3-1</name>
    <dbReference type="NCBI Taxonomy" id="555779"/>
    <lineage>
        <taxon>Bacteria</taxon>
        <taxon>Pseudomonadati</taxon>
        <taxon>Thermodesulfobacteriota</taxon>
        <taxon>Desulfovibrionia</taxon>
        <taxon>Desulfovibrionales</taxon>
        <taxon>Desulfonatronovibrionaceae</taxon>
        <taxon>Desulfonatronospira</taxon>
    </lineage>
</organism>
<sequence length="308" mass="34917">MDRILLGDNQFFAVNHLSEEKARTQAIRFQKDKAILDVLDNALNLGITTFMCTTHDRMSDICRIIRKNPDKYYNLKVYPCMPYAHKYANAVTELGTVGALKEYMPGGLFSTLTRGGWAYLNKDFITMMQLLIDVEMKMFTGLKTPVIFLQNVLTDLLLGLGMKDVLKAFHEYISSKFHAEAGYITMNLPRLLDVLEDAKIENPIICSSINKIGFRMCGGKDLYEQTIASGRFRPVAMQVLAAGALKPREAFEYVCSQPGIESILFGASSKEHIRESRDMILEMSRGWNHERWEPGMAFRENAVADICN</sequence>
<reference evidence="1" key="1">
    <citation type="submission" date="2010-05" db="EMBL/GenBank/DDBJ databases">
        <title>The draft genome of Desulfonatronospira thiodismutans ASO3-1.</title>
        <authorList>
            <consortium name="US DOE Joint Genome Institute (JGI-PGF)"/>
            <person name="Lucas S."/>
            <person name="Copeland A."/>
            <person name="Lapidus A."/>
            <person name="Cheng J.-F."/>
            <person name="Bruce D."/>
            <person name="Goodwin L."/>
            <person name="Pitluck S."/>
            <person name="Chertkov O."/>
            <person name="Brettin T."/>
            <person name="Detter J.C."/>
            <person name="Han C."/>
            <person name="Land M.L."/>
            <person name="Hauser L."/>
            <person name="Kyrpides N."/>
            <person name="Mikhailova N."/>
            <person name="Muyzer G."/>
            <person name="Woyke T."/>
        </authorList>
    </citation>
    <scope>NUCLEOTIDE SEQUENCE [LARGE SCALE GENOMIC DNA]</scope>
    <source>
        <strain evidence="1">ASO3-1</strain>
    </source>
</reference>
<comment type="caution">
    <text evidence="1">The sequence shown here is derived from an EMBL/GenBank/DDBJ whole genome shotgun (WGS) entry which is preliminary data.</text>
</comment>
<evidence type="ECO:0000313" key="1">
    <source>
        <dbReference type="EMBL" id="EFI35306.1"/>
    </source>
</evidence>
<evidence type="ECO:0000313" key="2">
    <source>
        <dbReference type="Proteomes" id="UP000005496"/>
    </source>
</evidence>
<dbReference type="Proteomes" id="UP000005496">
    <property type="component" value="Unassembled WGS sequence"/>
</dbReference>
<gene>
    <name evidence="1" type="ORF">Dthio_PD2721</name>
</gene>